<evidence type="ECO:0000259" key="10">
    <source>
        <dbReference type="SMART" id="SM00387"/>
    </source>
</evidence>
<keyword evidence="6 11" id="KW-0418">Kinase</keyword>
<keyword evidence="5" id="KW-0547">Nucleotide-binding</keyword>
<dbReference type="GO" id="GO:0004673">
    <property type="term" value="F:protein histidine kinase activity"/>
    <property type="evidence" value="ECO:0007669"/>
    <property type="project" value="UniProtKB-EC"/>
</dbReference>
<evidence type="ECO:0000313" key="11">
    <source>
        <dbReference type="EMBL" id="MCJ8209223.1"/>
    </source>
</evidence>
<evidence type="ECO:0000256" key="4">
    <source>
        <dbReference type="ARBA" id="ARBA00022679"/>
    </source>
</evidence>
<dbReference type="Gene3D" id="3.30.450.20">
    <property type="entry name" value="PAS domain"/>
    <property type="match status" value="1"/>
</dbReference>
<keyword evidence="9" id="KW-0472">Membrane</keyword>
<feature type="transmembrane region" description="Helical" evidence="9">
    <location>
        <begin position="576"/>
        <end position="595"/>
    </location>
</feature>
<dbReference type="EC" id="2.7.13.3" evidence="2"/>
<dbReference type="Gene3D" id="1.25.40.10">
    <property type="entry name" value="Tetratricopeptide repeat domain"/>
    <property type="match status" value="2"/>
</dbReference>
<evidence type="ECO:0000313" key="12">
    <source>
        <dbReference type="Proteomes" id="UP001139450"/>
    </source>
</evidence>
<evidence type="ECO:0000256" key="8">
    <source>
        <dbReference type="SAM" id="Coils"/>
    </source>
</evidence>
<dbReference type="Gene3D" id="3.30.565.10">
    <property type="entry name" value="Histidine kinase-like ATPase, C-terminal domain"/>
    <property type="match status" value="1"/>
</dbReference>
<evidence type="ECO:0000256" key="9">
    <source>
        <dbReference type="SAM" id="Phobius"/>
    </source>
</evidence>
<feature type="domain" description="Histidine kinase/HSP90-like ATPase" evidence="10">
    <location>
        <begin position="727"/>
        <end position="825"/>
    </location>
</feature>
<comment type="caution">
    <text evidence="11">The sequence shown here is derived from an EMBL/GenBank/DDBJ whole genome shotgun (WGS) entry which is preliminary data.</text>
</comment>
<dbReference type="SUPFAM" id="SSF55874">
    <property type="entry name" value="ATPase domain of HSP90 chaperone/DNA topoisomerase II/histidine kinase"/>
    <property type="match status" value="1"/>
</dbReference>
<dbReference type="InterPro" id="IPR036890">
    <property type="entry name" value="HATPase_C_sf"/>
</dbReference>
<dbReference type="EMBL" id="JALJEJ010000002">
    <property type="protein sequence ID" value="MCJ8209223.1"/>
    <property type="molecule type" value="Genomic_DNA"/>
</dbReference>
<keyword evidence="3" id="KW-0597">Phosphoprotein</keyword>
<protein>
    <recommendedName>
        <fullName evidence="2">histidine kinase</fullName>
        <ecNumber evidence="2">2.7.13.3</ecNumber>
    </recommendedName>
</protein>
<sequence length="828" mass="94499">MARQKRKNYSAIHLFKVFTICFCLLQSSIALGQIDLKHSLVELYTALAKAKNEKQKAEAALAIGSFYITNKAPRKAMIDSALHYVSAAQNFSEESNFQEGLEGAEELRARAFLRQDKPEVVKDMIKRASGKLFCDLNFLLGRYYLEKPGEDKEDMNDAETHFSAAIHYAEKYHMPNTALISRAFIYVLLVEKQQGSRNEWNSYCDKIIAECRRYGHTRVELQLMKMRAITDRYNFNDPAYLYKTLSRARAVKEYELEIYCLKEIADYHLRLGKLDTAENELKEVLKKYKTIGYQNLQFTYDLLAATALTKGNIETAMLYAVHTVETAEKTGTEFAITAFYNRLTQLCEGLGLKRQSLMWYRKWQAAAIRTSTSFPYTAYSAIANELISKGKARQVLKTLDSADRIFKYDANRLFLIPQLRARCYAALGKMDSAEIYNLSIVRNLENRGVKDYEYYQAYQNQAAFYISIKEFSKAAPYVEKAFEAEKGLIRSSDMALLYLCKFKVDSASGNYLAAIKDFASSRSISDSIYNRNRLRQTQQLQLQYATAERDRENLQLRNSNNLQQGALEKSALEKRLIGIVLVACLLILGLMVYLYQAKQRSNRKLQQQQQEINEQNLQLNQLLIDKEWLIKEIHHRVKNNLQIVSSLLNTQAVYLENSEAQAAIRDSQNRMQAISIVHQKLYQSNDLARVHFNLYVKELVQSICDSFQVDLGIMFSIDVIDVYLDTAQSVPIGLILNEAITNSIKYAFGNTLHPQISISLKARTADWYALEIRDNGEGLPADFDILNCISLGVNLMAGLAGQLAGEFKIYSSAGTVVEVNFPQFVARA</sequence>
<accession>A0A9X2BCE0</accession>
<evidence type="ECO:0000256" key="6">
    <source>
        <dbReference type="ARBA" id="ARBA00022777"/>
    </source>
</evidence>
<keyword evidence="9" id="KW-0812">Transmembrane</keyword>
<feature type="coiled-coil region" evidence="8">
    <location>
        <begin position="595"/>
        <end position="625"/>
    </location>
</feature>
<dbReference type="AlphaFoldDB" id="A0A9X2BCE0"/>
<dbReference type="SMART" id="SM00387">
    <property type="entry name" value="HATPase_c"/>
    <property type="match status" value="1"/>
</dbReference>
<dbReference type="Proteomes" id="UP001139450">
    <property type="component" value="Unassembled WGS sequence"/>
</dbReference>
<keyword evidence="7" id="KW-0067">ATP-binding</keyword>
<keyword evidence="8" id="KW-0175">Coiled coil</keyword>
<keyword evidence="9" id="KW-1133">Transmembrane helix</keyword>
<organism evidence="11 12">
    <name type="scientific">Mucilaginibacter straminoryzae</name>
    <dbReference type="NCBI Taxonomy" id="2932774"/>
    <lineage>
        <taxon>Bacteria</taxon>
        <taxon>Pseudomonadati</taxon>
        <taxon>Bacteroidota</taxon>
        <taxon>Sphingobacteriia</taxon>
        <taxon>Sphingobacteriales</taxon>
        <taxon>Sphingobacteriaceae</taxon>
        <taxon>Mucilaginibacter</taxon>
    </lineage>
</organism>
<name>A0A9X2BCE0_9SPHI</name>
<dbReference type="SUPFAM" id="SSF48452">
    <property type="entry name" value="TPR-like"/>
    <property type="match status" value="1"/>
</dbReference>
<dbReference type="InterPro" id="IPR011990">
    <property type="entry name" value="TPR-like_helical_dom_sf"/>
</dbReference>
<evidence type="ECO:0000256" key="2">
    <source>
        <dbReference type="ARBA" id="ARBA00012438"/>
    </source>
</evidence>
<dbReference type="InterPro" id="IPR003594">
    <property type="entry name" value="HATPase_dom"/>
</dbReference>
<evidence type="ECO:0000256" key="1">
    <source>
        <dbReference type="ARBA" id="ARBA00000085"/>
    </source>
</evidence>
<evidence type="ECO:0000256" key="3">
    <source>
        <dbReference type="ARBA" id="ARBA00022553"/>
    </source>
</evidence>
<keyword evidence="12" id="KW-1185">Reference proteome</keyword>
<dbReference type="PANTHER" id="PTHR41523">
    <property type="entry name" value="TWO-COMPONENT SYSTEM SENSOR PROTEIN"/>
    <property type="match status" value="1"/>
</dbReference>
<evidence type="ECO:0000256" key="7">
    <source>
        <dbReference type="ARBA" id="ARBA00022840"/>
    </source>
</evidence>
<evidence type="ECO:0000256" key="5">
    <source>
        <dbReference type="ARBA" id="ARBA00022741"/>
    </source>
</evidence>
<keyword evidence="4" id="KW-0808">Transferase</keyword>
<dbReference type="PANTHER" id="PTHR41523:SF8">
    <property type="entry name" value="ETHYLENE RESPONSE SENSOR PROTEIN"/>
    <property type="match status" value="1"/>
</dbReference>
<comment type="catalytic activity">
    <reaction evidence="1">
        <text>ATP + protein L-histidine = ADP + protein N-phospho-L-histidine.</text>
        <dbReference type="EC" id="2.7.13.3"/>
    </reaction>
</comment>
<gene>
    <name evidence="11" type="ORF">MUY27_05855</name>
</gene>
<dbReference type="Pfam" id="PF02518">
    <property type="entry name" value="HATPase_c"/>
    <property type="match status" value="1"/>
</dbReference>
<dbReference type="Pfam" id="PF07568">
    <property type="entry name" value="HisKA_2"/>
    <property type="match status" value="1"/>
</dbReference>
<dbReference type="GO" id="GO:0005524">
    <property type="term" value="F:ATP binding"/>
    <property type="evidence" value="ECO:0007669"/>
    <property type="project" value="UniProtKB-KW"/>
</dbReference>
<dbReference type="InterPro" id="IPR011495">
    <property type="entry name" value="Sig_transdc_His_kin_sub2_dim/P"/>
</dbReference>
<reference evidence="11" key="1">
    <citation type="submission" date="2022-04" db="EMBL/GenBank/DDBJ databases">
        <title>Mucilaginibacter sp. RS28 isolated from freshwater.</title>
        <authorList>
            <person name="Ko S.-R."/>
        </authorList>
    </citation>
    <scope>NUCLEOTIDE SEQUENCE</scope>
    <source>
        <strain evidence="11">RS28</strain>
    </source>
</reference>
<proteinExistence type="predicted"/>